<protein>
    <submittedName>
        <fullName evidence="4">Dipeptidyl aminopeptidase/acylaminoacyl peptidase</fullName>
    </submittedName>
</protein>
<feature type="region of interest" description="Disordered" evidence="2">
    <location>
        <begin position="228"/>
        <end position="257"/>
    </location>
</feature>
<dbReference type="GO" id="GO:0004177">
    <property type="term" value="F:aminopeptidase activity"/>
    <property type="evidence" value="ECO:0007669"/>
    <property type="project" value="UniProtKB-KW"/>
</dbReference>
<dbReference type="GO" id="GO:0004252">
    <property type="term" value="F:serine-type endopeptidase activity"/>
    <property type="evidence" value="ECO:0007669"/>
    <property type="project" value="TreeGrafter"/>
</dbReference>
<dbReference type="SUPFAM" id="SSF53474">
    <property type="entry name" value="alpha/beta-Hydrolases"/>
    <property type="match status" value="1"/>
</dbReference>
<dbReference type="Proteomes" id="UP000538147">
    <property type="component" value="Unassembled WGS sequence"/>
</dbReference>
<dbReference type="SUPFAM" id="SSF82171">
    <property type="entry name" value="DPP6 N-terminal domain-like"/>
    <property type="match status" value="1"/>
</dbReference>
<comment type="caution">
    <text evidence="4">The sequence shown here is derived from an EMBL/GenBank/DDBJ whole genome shotgun (WGS) entry which is preliminary data.</text>
</comment>
<proteinExistence type="predicted"/>
<dbReference type="AlphaFoldDB" id="A0A841LEA9"/>
<dbReference type="InterPro" id="IPR029058">
    <property type="entry name" value="AB_hydrolase_fold"/>
</dbReference>
<organism evidence="4 5">
    <name type="scientific">Polymorphobacter multimanifer</name>
    <dbReference type="NCBI Taxonomy" id="1070431"/>
    <lineage>
        <taxon>Bacteria</taxon>
        <taxon>Pseudomonadati</taxon>
        <taxon>Pseudomonadota</taxon>
        <taxon>Alphaproteobacteria</taxon>
        <taxon>Sphingomonadales</taxon>
        <taxon>Sphingosinicellaceae</taxon>
        <taxon>Polymorphobacter</taxon>
    </lineage>
</organism>
<dbReference type="PANTHER" id="PTHR42776">
    <property type="entry name" value="SERINE PEPTIDASE S9 FAMILY MEMBER"/>
    <property type="match status" value="1"/>
</dbReference>
<feature type="compositionally biased region" description="Basic and acidic residues" evidence="2">
    <location>
        <begin position="228"/>
        <end position="238"/>
    </location>
</feature>
<evidence type="ECO:0000256" key="2">
    <source>
        <dbReference type="SAM" id="MobiDB-lite"/>
    </source>
</evidence>
<feature type="domain" description="Peptidase S9 prolyl oligopeptidase catalytic" evidence="3">
    <location>
        <begin position="445"/>
        <end position="648"/>
    </location>
</feature>
<keyword evidence="5" id="KW-1185">Reference proteome</keyword>
<accession>A0A841LEA9</accession>
<dbReference type="Pfam" id="PF00326">
    <property type="entry name" value="Peptidase_S9"/>
    <property type="match status" value="1"/>
</dbReference>
<dbReference type="GO" id="GO:0006508">
    <property type="term" value="P:proteolysis"/>
    <property type="evidence" value="ECO:0007669"/>
    <property type="project" value="InterPro"/>
</dbReference>
<evidence type="ECO:0000259" key="3">
    <source>
        <dbReference type="Pfam" id="PF00326"/>
    </source>
</evidence>
<dbReference type="PANTHER" id="PTHR42776:SF27">
    <property type="entry name" value="DIPEPTIDYL PEPTIDASE FAMILY MEMBER 6"/>
    <property type="match status" value="1"/>
</dbReference>
<gene>
    <name evidence="4" type="ORF">FHS79_001658</name>
</gene>
<keyword evidence="1" id="KW-0378">Hydrolase</keyword>
<dbReference type="InterPro" id="IPR001375">
    <property type="entry name" value="Peptidase_S9_cat"/>
</dbReference>
<sequence length="649" mass="69851">MPLLLSAAPVAAVPDIKALATAYGTREAASSMRISPDGKQVLYFVAAGSAGTAVKVGDIETGESRIALVLDSAVVQPIDCGWKSSTRLLCRVYALDREQVGTLVAFQRTFSVAADGAGSLLLGPRANSRSIGRDYGGARVIDWLPDDPEHVLMEVNVVDSITINTNIPGARPGLSVQKVNVLNNRATIVEPGNRNISDYRSDGHGNVRFRSMVNYDPNGYVRDRETMSVRPKGSRDWQELDSASLSESGGPAFQGFDESGDAALVTRTLDGRAALYRQPLASGAPAELIFAHPIVDADFVWRIGKHRRPVAVAYTVDALELAFFDEALKKRAEALTRALPGKPPVSIIDESWDGRYQLVFAGGVTDPGRYYRFDTQGRELTEVLPVRPQVAEIPVAPQRAVRFPAADGTMIPGYLTLPPGKEDARGLPAIVMPHGGPASRDALGFDWLAQFFAQAGYAVLQPNFRGSSGYGEAWYATNGFKSWEIAIGDVNAGARWLLGQGIADKNRMAIFGWSYGGYAALQANVLDPTLYKAVIAVAPVTDLGLMKASARFNTYGTIINRFFGEGPHILAGSPARQAERIGAPTLIFHGDHDLNVDVMQGKVMATALAKAGKKHELVVYPKLAHSLDDSTARIDLLTHSAAWLEAALR</sequence>
<keyword evidence="4" id="KW-0645">Protease</keyword>
<reference evidence="4 5" key="1">
    <citation type="submission" date="2020-08" db="EMBL/GenBank/DDBJ databases">
        <title>Genomic Encyclopedia of Type Strains, Phase IV (KMG-IV): sequencing the most valuable type-strain genomes for metagenomic binning, comparative biology and taxonomic classification.</title>
        <authorList>
            <person name="Goeker M."/>
        </authorList>
    </citation>
    <scope>NUCLEOTIDE SEQUENCE [LARGE SCALE GENOMIC DNA]</scope>
    <source>
        <strain evidence="4 5">DSM 102189</strain>
    </source>
</reference>
<evidence type="ECO:0000256" key="1">
    <source>
        <dbReference type="ARBA" id="ARBA00022801"/>
    </source>
</evidence>
<name>A0A841LEA9_9SPHN</name>
<dbReference type="EMBL" id="JACIIV010000010">
    <property type="protein sequence ID" value="MBB6227492.1"/>
    <property type="molecule type" value="Genomic_DNA"/>
</dbReference>
<evidence type="ECO:0000313" key="5">
    <source>
        <dbReference type="Proteomes" id="UP000538147"/>
    </source>
</evidence>
<keyword evidence="4" id="KW-0031">Aminopeptidase</keyword>
<evidence type="ECO:0000313" key="4">
    <source>
        <dbReference type="EMBL" id="MBB6227492.1"/>
    </source>
</evidence>
<dbReference type="Gene3D" id="3.40.50.1820">
    <property type="entry name" value="alpha/beta hydrolase"/>
    <property type="match status" value="1"/>
</dbReference>